<dbReference type="Proteomes" id="UP000254346">
    <property type="component" value="Unassembled WGS sequence"/>
</dbReference>
<name>A0A379VJ99_SALET</name>
<evidence type="ECO:0000256" key="7">
    <source>
        <dbReference type="ARBA" id="ARBA00023136"/>
    </source>
</evidence>
<proteinExistence type="inferred from homology"/>
<evidence type="ECO:0000256" key="2">
    <source>
        <dbReference type="ARBA" id="ARBA00009494"/>
    </source>
</evidence>
<dbReference type="AlphaFoldDB" id="A0A379VJ99"/>
<comment type="subcellular location">
    <subcellularLocation>
        <location evidence="1">Cell inner membrane</location>
        <topology evidence="1">Multi-pass membrane protein</topology>
    </subcellularLocation>
</comment>
<gene>
    <name evidence="9" type="primary">igaA_4</name>
    <name evidence="9" type="ORF">NCTC8256_00479</name>
</gene>
<dbReference type="EMBL" id="UGXR01000001">
    <property type="protein sequence ID" value="SUH06625.1"/>
    <property type="molecule type" value="Genomic_DNA"/>
</dbReference>
<feature type="transmembrane region" description="Helical" evidence="8">
    <location>
        <begin position="141"/>
        <end position="159"/>
    </location>
</feature>
<reference evidence="9 10" key="1">
    <citation type="submission" date="2018-06" db="EMBL/GenBank/DDBJ databases">
        <authorList>
            <consortium name="Pathogen Informatics"/>
            <person name="Doyle S."/>
        </authorList>
    </citation>
    <scope>NUCLEOTIDE SEQUENCE [LARGE SCALE GENOMIC DNA]</scope>
    <source>
        <strain evidence="9 10">NCTC8256</strain>
    </source>
</reference>
<dbReference type="InterPro" id="IPR010771">
    <property type="entry name" value="IgaA"/>
</dbReference>
<evidence type="ECO:0000313" key="9">
    <source>
        <dbReference type="EMBL" id="SUH06625.1"/>
    </source>
</evidence>
<evidence type="ECO:0000313" key="10">
    <source>
        <dbReference type="Proteomes" id="UP000254346"/>
    </source>
</evidence>
<keyword evidence="3" id="KW-1003">Cell membrane</keyword>
<sequence>MILTHSITRYGITTDDPNKWRYYLDSVEVHLPPFWEQYINDENNVELILTDTLPLVISLNGHTLQEYMQESRGYALQNTASTQASIRGEESEQIELLNIRQETHEEYALSRPAGLREALLIVASFLLFFFCLITPDVFVPWMIGGAILLLAAGLWGLFAPPSKSALREIHCLRGTPRRWGLFGENNQEQINNISLGIIDLIYPAHWQPYITQDLGQQTDIDITLIAMSRARAGFYPCMMK</sequence>
<evidence type="ECO:0000256" key="3">
    <source>
        <dbReference type="ARBA" id="ARBA00022475"/>
    </source>
</evidence>
<keyword evidence="7 8" id="KW-0472">Membrane</keyword>
<dbReference type="Pfam" id="PF07095">
    <property type="entry name" value="IgaA"/>
    <property type="match status" value="1"/>
</dbReference>
<organism evidence="9 10">
    <name type="scientific">Salmonella enterica I</name>
    <dbReference type="NCBI Taxonomy" id="59201"/>
    <lineage>
        <taxon>Bacteria</taxon>
        <taxon>Pseudomonadati</taxon>
        <taxon>Pseudomonadota</taxon>
        <taxon>Gammaproteobacteria</taxon>
        <taxon>Enterobacterales</taxon>
        <taxon>Enterobacteriaceae</taxon>
        <taxon>Salmonella</taxon>
    </lineage>
</organism>
<evidence type="ECO:0000256" key="5">
    <source>
        <dbReference type="ARBA" id="ARBA00022692"/>
    </source>
</evidence>
<keyword evidence="5 8" id="KW-0812">Transmembrane</keyword>
<evidence type="ECO:0000256" key="6">
    <source>
        <dbReference type="ARBA" id="ARBA00022989"/>
    </source>
</evidence>
<evidence type="ECO:0000256" key="8">
    <source>
        <dbReference type="SAM" id="Phobius"/>
    </source>
</evidence>
<evidence type="ECO:0000256" key="1">
    <source>
        <dbReference type="ARBA" id="ARBA00004429"/>
    </source>
</evidence>
<evidence type="ECO:0000256" key="4">
    <source>
        <dbReference type="ARBA" id="ARBA00022519"/>
    </source>
</evidence>
<protein>
    <submittedName>
        <fullName evidence="9">IgaA: a membrane protein that prevents overactivation of the Rcs regulatory system</fullName>
    </submittedName>
</protein>
<dbReference type="GO" id="GO:0005886">
    <property type="term" value="C:plasma membrane"/>
    <property type="evidence" value="ECO:0007669"/>
    <property type="project" value="UniProtKB-SubCell"/>
</dbReference>
<comment type="similarity">
    <text evidence="2">Belongs to the IgaA family.</text>
</comment>
<accession>A0A379VJ99</accession>
<keyword evidence="4" id="KW-0997">Cell inner membrane</keyword>
<keyword evidence="6 8" id="KW-1133">Transmembrane helix</keyword>
<feature type="transmembrane region" description="Helical" evidence="8">
    <location>
        <begin position="118"/>
        <end position="135"/>
    </location>
</feature>